<feature type="compositionally biased region" description="Polar residues" evidence="1">
    <location>
        <begin position="305"/>
        <end position="320"/>
    </location>
</feature>
<feature type="compositionally biased region" description="Polar residues" evidence="1">
    <location>
        <begin position="553"/>
        <end position="575"/>
    </location>
</feature>
<feature type="compositionally biased region" description="Basic and acidic residues" evidence="1">
    <location>
        <begin position="214"/>
        <end position="224"/>
    </location>
</feature>
<accession>A0A3N4L6Z7</accession>
<gene>
    <name evidence="2" type="ORF">P167DRAFT_602596</name>
</gene>
<dbReference type="AlphaFoldDB" id="A0A3N4L6Z7"/>
<feature type="compositionally biased region" description="Polar residues" evidence="1">
    <location>
        <begin position="225"/>
        <end position="240"/>
    </location>
</feature>
<dbReference type="InParanoid" id="A0A3N4L6Z7"/>
<proteinExistence type="predicted"/>
<sequence>MASINPWAYPGESSKTFGMLPHQHYSEAQKIMNRKRMEAMQKGLMNHNLYQGAPAPAFLTIPVPEGHQISAGCLYVDEQWKMASKTLPNPFTDKSWTMSPPETYDPVQSKDLDTIFNYDSYSDSAPIEKQSFSEPAIYDLPWTNVSIDPMKSWLPPPPNRAEAWYMDPVELAARRYEWRGAKEEASMLRAKFQPLSLLHRWVLQWHIWAEKQQAAKDPPKETKINSRSISKGTTTAASRVSSYEKPRVKFIQYPEWATDTSLKVDHLGSSYINEPPTVKFNYAQDKISLSTPQEDQNRKGKHNQKSGGQPSTHVQPTSAPTAHHRKVEPEAINIVDIPLKPCVLDTERIIPQVLKDRVFHGHFPNGLGSLDTDDINKDSDVSVAYRTHARWVLNGNFMSDDSEDDDITETSAAPHIFHEPQGCSSEEFKKLLQPSPDISHDSAWNDPFFLEDSGSSNFSISDSSLISNDGEFPVISGEELEKILEEAKGTTQFHKWQNAHPSMHQKEFKKLINLHRFATESEAKNQKRWRSKEKMEKSGNTRTTTDSGFLGSSEPSSPTTLGQDPSFSSSTSMKPNSEIDALAESYHTYAQPDTVGIMPKSIPKQDDYTCITHDDIKFLRELKRKFSEGALIHQTSTEQEFIPQTEAIPVKPPQKTVQDNLSLRDVFMTAKPFPSISYRIDHEYTNMFSRCNKDQENNNLEQLQKGYDGPAPKRHHMTTPFGDVSFHPGSADYHPFFHTTKSSIFKKLVVSTGRFWNLGANISLSGFWVTERLFITALNFHPWAPSTVVQSFQDQIEDFESRNNGIDIFVSNGYLNWSNPNDDPEAIKVILRAWDISARIAIFEPEDKQKVAKDFVGIDMLIEEDTTPVYSGANIATIGYNPMEAAKNDPLGLRILIPGHRSVTFGDITICGGLHKNRTKSSSVFARLDSGFSHGAYGRMCVVIERSKESGFIIGIVSGQCEEQGLNRPEALSDFVSTFPIGFKAELRRLLKF</sequence>
<feature type="region of interest" description="Disordered" evidence="1">
    <location>
        <begin position="291"/>
        <end position="327"/>
    </location>
</feature>
<reference evidence="2 3" key="1">
    <citation type="journal article" date="2018" name="Nat. Ecol. Evol.">
        <title>Pezizomycetes genomes reveal the molecular basis of ectomycorrhizal truffle lifestyle.</title>
        <authorList>
            <person name="Murat C."/>
            <person name="Payen T."/>
            <person name="Noel B."/>
            <person name="Kuo A."/>
            <person name="Morin E."/>
            <person name="Chen J."/>
            <person name="Kohler A."/>
            <person name="Krizsan K."/>
            <person name="Balestrini R."/>
            <person name="Da Silva C."/>
            <person name="Montanini B."/>
            <person name="Hainaut M."/>
            <person name="Levati E."/>
            <person name="Barry K.W."/>
            <person name="Belfiori B."/>
            <person name="Cichocki N."/>
            <person name="Clum A."/>
            <person name="Dockter R.B."/>
            <person name="Fauchery L."/>
            <person name="Guy J."/>
            <person name="Iotti M."/>
            <person name="Le Tacon F."/>
            <person name="Lindquist E.A."/>
            <person name="Lipzen A."/>
            <person name="Malagnac F."/>
            <person name="Mello A."/>
            <person name="Molinier V."/>
            <person name="Miyauchi S."/>
            <person name="Poulain J."/>
            <person name="Riccioni C."/>
            <person name="Rubini A."/>
            <person name="Sitrit Y."/>
            <person name="Splivallo R."/>
            <person name="Traeger S."/>
            <person name="Wang M."/>
            <person name="Zifcakova L."/>
            <person name="Wipf D."/>
            <person name="Zambonelli A."/>
            <person name="Paolocci F."/>
            <person name="Nowrousian M."/>
            <person name="Ottonello S."/>
            <person name="Baldrian P."/>
            <person name="Spatafora J.W."/>
            <person name="Henrissat B."/>
            <person name="Nagy L.G."/>
            <person name="Aury J.M."/>
            <person name="Wincker P."/>
            <person name="Grigoriev I.V."/>
            <person name="Bonfante P."/>
            <person name="Martin F.M."/>
        </authorList>
    </citation>
    <scope>NUCLEOTIDE SEQUENCE [LARGE SCALE GENOMIC DNA]</scope>
    <source>
        <strain evidence="2 3">CCBAS932</strain>
    </source>
</reference>
<feature type="region of interest" description="Disordered" evidence="1">
    <location>
        <begin position="214"/>
        <end position="240"/>
    </location>
</feature>
<feature type="region of interest" description="Disordered" evidence="1">
    <location>
        <begin position="522"/>
        <end position="575"/>
    </location>
</feature>
<organism evidence="2 3">
    <name type="scientific">Morchella conica CCBAS932</name>
    <dbReference type="NCBI Taxonomy" id="1392247"/>
    <lineage>
        <taxon>Eukaryota</taxon>
        <taxon>Fungi</taxon>
        <taxon>Dikarya</taxon>
        <taxon>Ascomycota</taxon>
        <taxon>Pezizomycotina</taxon>
        <taxon>Pezizomycetes</taxon>
        <taxon>Pezizales</taxon>
        <taxon>Morchellaceae</taxon>
        <taxon>Morchella</taxon>
    </lineage>
</organism>
<protein>
    <submittedName>
        <fullName evidence="2">Uncharacterized protein</fullName>
    </submittedName>
</protein>
<dbReference type="Proteomes" id="UP000277580">
    <property type="component" value="Unassembled WGS sequence"/>
</dbReference>
<dbReference type="EMBL" id="ML119109">
    <property type="protein sequence ID" value="RPB16411.1"/>
    <property type="molecule type" value="Genomic_DNA"/>
</dbReference>
<name>A0A3N4L6Z7_9PEZI</name>
<evidence type="ECO:0000313" key="3">
    <source>
        <dbReference type="Proteomes" id="UP000277580"/>
    </source>
</evidence>
<dbReference type="OrthoDB" id="5303242at2759"/>
<evidence type="ECO:0000256" key="1">
    <source>
        <dbReference type="SAM" id="MobiDB-lite"/>
    </source>
</evidence>
<keyword evidence="3" id="KW-1185">Reference proteome</keyword>
<evidence type="ECO:0000313" key="2">
    <source>
        <dbReference type="EMBL" id="RPB16411.1"/>
    </source>
</evidence>